<evidence type="ECO:0000313" key="7">
    <source>
        <dbReference type="Proteomes" id="UP000020766"/>
    </source>
</evidence>
<reference evidence="6 7" key="1">
    <citation type="submission" date="2014-01" db="EMBL/GenBank/DDBJ databases">
        <title>Interspecies Systems Biology Uncovers Metabolites Affecting C. elegans Gene Expression and Life History Traits.</title>
        <authorList>
            <person name="Watson E."/>
            <person name="Macneil L.T."/>
            <person name="Ritter A.D."/>
            <person name="Yilmaz L.S."/>
            <person name="Rosebrock A.P."/>
            <person name="Caudy A.A."/>
            <person name="Walhout A.J."/>
        </authorList>
    </citation>
    <scope>NUCLEOTIDE SEQUENCE [LARGE SCALE GENOMIC DNA]</scope>
    <source>
        <strain evidence="6 7">DA1877</strain>
    </source>
</reference>
<protein>
    <recommendedName>
        <fullName evidence="4">Flagella basal body P-ring formation protein FlgA</fullName>
    </recommendedName>
</protein>
<dbReference type="GO" id="GO:0042597">
    <property type="term" value="C:periplasmic space"/>
    <property type="evidence" value="ECO:0007669"/>
    <property type="project" value="UniProtKB-SubCell"/>
</dbReference>
<accession>A0A014QB08</accession>
<evidence type="ECO:0000259" key="5">
    <source>
        <dbReference type="SMART" id="SM00858"/>
    </source>
</evidence>
<feature type="domain" description="SAF" evidence="5">
    <location>
        <begin position="122"/>
        <end position="184"/>
    </location>
</feature>
<comment type="caution">
    <text evidence="6">The sequence shown here is derived from an EMBL/GenBank/DDBJ whole genome shotgun (WGS) entry which is preliminary data.</text>
</comment>
<dbReference type="NCBIfam" id="TIGR03170">
    <property type="entry name" value="flgA_cterm"/>
    <property type="match status" value="1"/>
</dbReference>
<dbReference type="InterPro" id="IPR017585">
    <property type="entry name" value="SAF_FlgA"/>
</dbReference>
<keyword evidence="6" id="KW-0969">Cilium</keyword>
<dbReference type="EMBL" id="JBOK01000008">
    <property type="protein sequence ID" value="EXU80347.1"/>
    <property type="molecule type" value="Genomic_DNA"/>
</dbReference>
<feature type="signal peptide" evidence="4">
    <location>
        <begin position="1"/>
        <end position="36"/>
    </location>
</feature>
<dbReference type="CDD" id="cd11614">
    <property type="entry name" value="SAF_CpaB_FlgA_like"/>
    <property type="match status" value="1"/>
</dbReference>
<dbReference type="Proteomes" id="UP000020766">
    <property type="component" value="Unassembled WGS sequence"/>
</dbReference>
<keyword evidence="4" id="KW-1005">Bacterial flagellum biogenesis</keyword>
<dbReference type="PATRIC" id="fig|1457173.3.peg.1727"/>
<evidence type="ECO:0000256" key="1">
    <source>
        <dbReference type="ARBA" id="ARBA00004418"/>
    </source>
</evidence>
<gene>
    <name evidence="6" type="ORF">AX13_17395</name>
</gene>
<name>A0A014QB08_9BURK</name>
<keyword evidence="6" id="KW-0966">Cell projection</keyword>
<keyword evidence="2 4" id="KW-0732">Signal</keyword>
<keyword evidence="6" id="KW-0282">Flagellum</keyword>
<dbReference type="RefSeq" id="WP_043382771.1">
    <property type="nucleotide sequence ID" value="NZ_JBOK01000008.1"/>
</dbReference>
<dbReference type="AlphaFoldDB" id="A0A014QB08"/>
<dbReference type="SMART" id="SM00858">
    <property type="entry name" value="SAF"/>
    <property type="match status" value="1"/>
</dbReference>
<dbReference type="PANTHER" id="PTHR36307">
    <property type="entry name" value="FLAGELLA BASAL BODY P-RING FORMATION PROTEIN FLGA"/>
    <property type="match status" value="1"/>
</dbReference>
<keyword evidence="3 4" id="KW-0574">Periplasm</keyword>
<dbReference type="GO" id="GO:0044780">
    <property type="term" value="P:bacterial-type flagellum assembly"/>
    <property type="evidence" value="ECO:0007669"/>
    <property type="project" value="InterPro"/>
</dbReference>
<evidence type="ECO:0000313" key="6">
    <source>
        <dbReference type="EMBL" id="EXU80347.1"/>
    </source>
</evidence>
<dbReference type="InterPro" id="IPR041231">
    <property type="entry name" value="FlgA_N"/>
</dbReference>
<keyword evidence="7" id="KW-1185">Reference proteome</keyword>
<dbReference type="STRING" id="225991.MA05_00250"/>
<evidence type="ECO:0000256" key="3">
    <source>
        <dbReference type="ARBA" id="ARBA00022764"/>
    </source>
</evidence>
<dbReference type="Pfam" id="PF13144">
    <property type="entry name" value="ChapFlgA"/>
    <property type="match status" value="1"/>
</dbReference>
<comment type="subcellular location">
    <subcellularLocation>
        <location evidence="1 4">Periplasm</location>
    </subcellularLocation>
</comment>
<comment type="function">
    <text evidence="4">Involved in the assembly process of the P-ring formation. It may associate with FlgF on the rod constituting a structure essential for the P-ring assembly or may act as a modulator protein for the P-ring assembly.</text>
</comment>
<dbReference type="PANTHER" id="PTHR36307:SF1">
    <property type="entry name" value="FLAGELLA BASAL BODY P-RING FORMATION PROTEIN FLGA"/>
    <property type="match status" value="1"/>
</dbReference>
<organism evidence="6 7">
    <name type="scientific">Comamonas aquatica DA1877</name>
    <dbReference type="NCBI Taxonomy" id="1457173"/>
    <lineage>
        <taxon>Bacteria</taxon>
        <taxon>Pseudomonadati</taxon>
        <taxon>Pseudomonadota</taxon>
        <taxon>Betaproteobacteria</taxon>
        <taxon>Burkholderiales</taxon>
        <taxon>Comamonadaceae</taxon>
        <taxon>Comamonas</taxon>
    </lineage>
</organism>
<evidence type="ECO:0000256" key="4">
    <source>
        <dbReference type="RuleBase" id="RU362063"/>
    </source>
</evidence>
<dbReference type="Gene3D" id="3.90.1210.10">
    <property type="entry name" value="Antifreeze-like/N-acetylneuraminic acid synthase C-terminal domain"/>
    <property type="match status" value="1"/>
</dbReference>
<feature type="chain" id="PRO_5005100779" description="Flagella basal body P-ring formation protein FlgA" evidence="4">
    <location>
        <begin position="37"/>
        <end position="246"/>
    </location>
</feature>
<dbReference type="InterPro" id="IPR039246">
    <property type="entry name" value="Flagellar_FlgA"/>
</dbReference>
<proteinExistence type="inferred from homology"/>
<dbReference type="Pfam" id="PF17656">
    <property type="entry name" value="ChapFlgA_N"/>
    <property type="match status" value="1"/>
</dbReference>
<evidence type="ECO:0000256" key="2">
    <source>
        <dbReference type="ARBA" id="ARBA00022729"/>
    </source>
</evidence>
<comment type="similarity">
    <text evidence="4">Belongs to the FlgA family.</text>
</comment>
<dbReference type="InterPro" id="IPR013974">
    <property type="entry name" value="SAF"/>
</dbReference>
<dbReference type="Gene3D" id="2.30.30.760">
    <property type="match status" value="1"/>
</dbReference>
<sequence>MPHDLFSTAAPLRLARALARTLACVAVGGAALGAAAQDLGQISSEWLQGALSKSAELQTMPLRMEVQVGRLDPRLNLAPCQNVDPYLPSGSKLWGRTRIGLRCVEGVKPWNVFLPVTIQAFGPAWVLTHNVSMGEVLTYDHAMQAEVDWAESPHAIIAMPEDWVGQTAARNLTSGMALRQTMVKAAQILKPGATVKVIAQGGGFMVTGTGRALEGGAAGQNIRVRMDNGRTVTGTVNPQGEVLVAQ</sequence>